<dbReference type="EMBL" id="GBRH01165611">
    <property type="protein sequence ID" value="JAE32285.1"/>
    <property type="molecule type" value="Transcribed_RNA"/>
</dbReference>
<name>A0A0A9H509_ARUDO</name>
<protein>
    <submittedName>
        <fullName evidence="1">Uncharacterized protein</fullName>
    </submittedName>
</protein>
<reference evidence="1" key="2">
    <citation type="journal article" date="2015" name="Data Brief">
        <title>Shoot transcriptome of the giant reed, Arundo donax.</title>
        <authorList>
            <person name="Barrero R.A."/>
            <person name="Guerrero F.D."/>
            <person name="Moolhuijzen P."/>
            <person name="Goolsby J.A."/>
            <person name="Tidwell J."/>
            <person name="Bellgard S.E."/>
            <person name="Bellgard M.I."/>
        </authorList>
    </citation>
    <scope>NUCLEOTIDE SEQUENCE</scope>
    <source>
        <tissue evidence="1">Shoot tissue taken approximately 20 cm above the soil surface</tissue>
    </source>
</reference>
<dbReference type="AlphaFoldDB" id="A0A0A9H509"/>
<evidence type="ECO:0000313" key="1">
    <source>
        <dbReference type="EMBL" id="JAE32285.1"/>
    </source>
</evidence>
<proteinExistence type="predicted"/>
<accession>A0A0A9H509</accession>
<organism evidence="1">
    <name type="scientific">Arundo donax</name>
    <name type="common">Giant reed</name>
    <name type="synonym">Donax arundinaceus</name>
    <dbReference type="NCBI Taxonomy" id="35708"/>
    <lineage>
        <taxon>Eukaryota</taxon>
        <taxon>Viridiplantae</taxon>
        <taxon>Streptophyta</taxon>
        <taxon>Embryophyta</taxon>
        <taxon>Tracheophyta</taxon>
        <taxon>Spermatophyta</taxon>
        <taxon>Magnoliopsida</taxon>
        <taxon>Liliopsida</taxon>
        <taxon>Poales</taxon>
        <taxon>Poaceae</taxon>
        <taxon>PACMAD clade</taxon>
        <taxon>Arundinoideae</taxon>
        <taxon>Arundineae</taxon>
        <taxon>Arundo</taxon>
    </lineage>
</organism>
<reference evidence="1" key="1">
    <citation type="submission" date="2014-09" db="EMBL/GenBank/DDBJ databases">
        <authorList>
            <person name="Magalhaes I.L.F."/>
            <person name="Oliveira U."/>
            <person name="Santos F.R."/>
            <person name="Vidigal T.H.D.A."/>
            <person name="Brescovit A.D."/>
            <person name="Santos A.J."/>
        </authorList>
    </citation>
    <scope>NUCLEOTIDE SEQUENCE</scope>
    <source>
        <tissue evidence="1">Shoot tissue taken approximately 20 cm above the soil surface</tissue>
    </source>
</reference>
<sequence length="55" mass="6273">MHHELKGGIPLLLTSQIAVYHVFPIQHNTLHYRGVSPYMVAAQKERSESLNFTVI</sequence>